<feature type="compositionally biased region" description="Acidic residues" evidence="1">
    <location>
        <begin position="1739"/>
        <end position="1754"/>
    </location>
</feature>
<dbReference type="SUPFAM" id="SSF49899">
    <property type="entry name" value="Concanavalin A-like lectins/glucanases"/>
    <property type="match status" value="1"/>
</dbReference>
<accession>A0AAW0EYK0</accession>
<dbReference type="EMBL" id="JAECZO010000146">
    <property type="protein sequence ID" value="KAK7198364.1"/>
    <property type="molecule type" value="Genomic_DNA"/>
</dbReference>
<dbReference type="Gene3D" id="1.10.1540.10">
    <property type="entry name" value="BEACH domain"/>
    <property type="match status" value="1"/>
</dbReference>
<evidence type="ECO:0000313" key="5">
    <source>
        <dbReference type="Proteomes" id="UP001430356"/>
    </source>
</evidence>
<comment type="caution">
    <text evidence="4">The sequence shown here is derived from an EMBL/GenBank/DDBJ whole genome shotgun (WGS) entry which is preliminary data.</text>
</comment>
<sequence length="3050" mass="328568">MQPSVSSELQRLWLDARCTPPTAAQHNEKVSEFLSVFVATFTSRASPTFRTLFSDGAALAGLLCRDFATLARRLTHDDAPPAPSAAALATVQLFSQALHLLISDGTISTTEVGRLASAYESFANFNVVALALVLHDRLLSSIQACASNVAEWGAMAQTDTLLLQLVSDIVSCRRKELTRRSMLEAVLPERIVSVAATALVYFASVPEKVGVEAAAASSSILHQQLPNALDVGTVAEVLRGMESALVSSQRRPAGAAAAVHSLSCFAYALENIIYAKQLAGFAPVESVSFDVITATVLNLGNEVGEAGLPALRRVVGCLRVLALAERPDLTSRQPDNASITGSLFRMLPASVGKIQQRLVDSWGSGSGSSGDRREASQGVHCGAAVDALARVFVLTTERQTAELCGQQLFQLLSMPGVSTALLGFVLSICAESAPLFDAPKLRSLLAFVGTRPCKSEVGDFLQSILAHLRCGRLRQTEQRLAVVDFFTEWCPKASTHTAVSLALGVVQACVHCMAQLAEDPRGGDVEAFAERFSVLAKVVLGSREAASSLSGDNCCASLLEVMLSSLERGQLHTAVLLRDAFVGLVLKTNLFCDVLLGHIASATETTPWTAVATPLLSTLALLLRSCGRHNRASLPHNCIELCLSLTPLVDSGSRHPSVDRHLLDCCLGLVLTLVNYSDVWEVVERTLGELPAQRSNVQSMLDLCTGVLRTSESLGVAEQYFTHPDEEEEEAATAVRRSGSSVVLHGPFAVLAEPYVEMLYPVKLLVRMADTMLADQHADAASATDAIEHLLLRSGVAVPNSYVADFIVRWERFAWVRCVSNVCDPRLLPLFFGGAASVPTVQKSQRVWLEALAASVGGQEMLSCSDYVHLGEGGGAWGRVSCTGDAWPPLDAYTTSMWLYVDPASLSGRQEGRVALWQLEWDAMGRHVCVSLMAHTQRQCCLYSCDVGGDVTVVELPALPERRWVHVATSHARGKVFASQLRAYLDGVEVARTGCPYPAGGLQAAAAVATALPALLHREIEVTLGSPQDTPSTHAAVRLVGFQLYGCGASLRQVSSLYAMGPYPSSQAWDTAGQQLYDLRAPCLCDEVVRLVEASLQSASLEGVLRDQSVVLACPPAARLLDVHATAMEQVSTGYGYLNNKQWALRNLAAPSAAPLRLHGYYRPPRDSHTNSVDALLCNGAVYEWMRWMRCIAAGVVDAERVDGPAGEAAMAAVQQTAYKMLRVLSLAKKQTDLLPRSWRRFTAQLAEHVTRHPKIYLHHPTAAAQLLRVCVRTVRYRDKHRRLVDGLLLTNLLPLEHIFFNWRLLSNLPDESWLALTATLRQLVSPSNALAGVNTARLLTADVVNGFILGLLREYVPFPRLVAAVDLVKGVLLTGHATEELMERLLTAVVLTVPGPRQGGSGSTVASHLGSKLTTTSFAYLVLVRNMLLRCVNEALETTLNDGSDAFVAAFVSTVPDWWFTAMLSGNSHPVSATLTMRLFVLCFLNSKTFREDCTAAKAECIATAMEPHCHQRELMDILVQGYMGHLWAASSSHAPYSTMGWSGRTEMEGLLALILHLVKSQCLLLLRGAPVTSEECTVRGYFSVAAAEATSAVAAGAGRAAIVRRWRRVRFVVAALCRMRAAAGGEAAARGDKSVVYAVAVAQYPAPVATLKDSICEVLAWLTQSYQLSSSLSKSLYQSNKSVNLLDLLMWPVLVALSPKESAAAHLSTSADSPTRTAAPDGGDGVVDAPAPLSDASTDEGEEEDEDEEWEVLPDAATDETRSFGLDAMEPAAGMEAVHDACKVFFLAHAVSRASTTSLLAIARGSTKMSKHVLALHRALSAEVKGVGHHAEDARKAFLCFVWLKASEQAVDRTPDGGGASAARRNALELGKYTLDRLVSGGAVPPAAVASFYRFLLTRLDRDAEVAKSSRTALFEWFMYVTSASFYKLDAAKVGVVVDMAYGCADVLFASPMPATELLRVVVGRLLQVTVCLWNSVADDTHGAIRKMAALWKAALSANQRNPSLASLFVCGPPAGDTYHGGFDLLLPPVASAEAFAVWLRHHRGDVAQLLQSYMGLTYAFVMANGSEHARLIARYTAVSLAESDRRRRHATAMVAAHWQQWRGSLLTTTFVDAALLSCTASRYPNCYVLNNGGAAVGGAEDMVCSEWAMNDSGAVGRGRRYASENVDEVTSDPLSFYIRYAPPVCLPLRRQHAPGPAVMLRANARSVVAKVAGHDAGASVVFVSNAYLVLGTESYICTCTLTQQELILITCSAITPAGDFFAEQVRVHTAAQQSNAKASLLQQAFRRLLSGQNRAGGSTSSQAAFRYSQYYRHLQTESAKGSNALVWRFPLGSITSVHQRLFQHLSAGLEVVLESGTAVFLVLLDDELSFSKASRDRLFSYFDSDTDPLLAGIAAHSMNEKLAKLGIWTRRWVRRECSNYTYLRVLNDVASRTTANLGQYPVLPWVLRSYTDDTLDLEDAGAYRDLSKPVGALNEAKAKQLQARYAEWISGDAVADPPYHYGTHYSTAAIVLYYLVRLQPFTSRAIRFQGGRLDTADRLFHSVSEAWANSSGRGSGDVKELTPEFFRVSAFLENRNGVHLGTRSDGVALGDVALPPWCGGSSVAFVYMNALALESPAASERLHQWIDLIFGYRQTGQGAVEAINVFSPLSYKEGVERAISRAATEEDRKSIVATADNFGQTPLQLFSRDPHPPRRDAQQARTTQAYMLDTVTDVSTRPCLAAQLVGRPEGGISVLAVTDDTLFMGDRLSAVAPARPVQVFRYDADSDSIACTTARGDRVSATVRQVRSSGGGGARCLCASPRGSVVCVGMDSGGVIVYGRESSRHRFYIVAQLDCTNAEVLRDAGAVSSLHLMDDGVLLVAYERDSAVSGWHLSILATTFTFAATFATPDDRTPVQAISADAHTGLYYAAKANSLVIFSAGGVVLTQLNMDALLMSAAPEYATGMSGSRVTSLLLANCASFSLTNLMLLGHSNGTVSLWCVVATQSMAAGPGAAQPPLWSFQFLHEVVFPAAVTCIAASAEELSFVVALADHTAHYIFFPTSELDSQ</sequence>
<evidence type="ECO:0000259" key="3">
    <source>
        <dbReference type="PROSITE" id="PS51783"/>
    </source>
</evidence>
<dbReference type="InterPro" id="IPR011047">
    <property type="entry name" value="Quinoprotein_ADH-like_sf"/>
</dbReference>
<feature type="compositionally biased region" description="Polar residues" evidence="1">
    <location>
        <begin position="1709"/>
        <end position="1718"/>
    </location>
</feature>
<keyword evidence="5" id="KW-1185">Reference proteome</keyword>
<dbReference type="PANTHER" id="PTHR13743">
    <property type="entry name" value="BEIGE/BEACH-RELATED"/>
    <property type="match status" value="1"/>
</dbReference>
<dbReference type="Proteomes" id="UP001430356">
    <property type="component" value="Unassembled WGS sequence"/>
</dbReference>
<dbReference type="SUPFAM" id="SSF50998">
    <property type="entry name" value="Quinoprotein alcohol dehydrogenase-like"/>
    <property type="match status" value="1"/>
</dbReference>
<gene>
    <name evidence="4" type="ORF">NESM_000795500</name>
</gene>
<evidence type="ECO:0000259" key="2">
    <source>
        <dbReference type="PROSITE" id="PS50197"/>
    </source>
</evidence>
<organism evidence="4 5">
    <name type="scientific">Novymonas esmeraldas</name>
    <dbReference type="NCBI Taxonomy" id="1808958"/>
    <lineage>
        <taxon>Eukaryota</taxon>
        <taxon>Discoba</taxon>
        <taxon>Euglenozoa</taxon>
        <taxon>Kinetoplastea</taxon>
        <taxon>Metakinetoplastina</taxon>
        <taxon>Trypanosomatida</taxon>
        <taxon>Trypanosomatidae</taxon>
        <taxon>Novymonas</taxon>
    </lineage>
</organism>
<feature type="region of interest" description="Disordered" evidence="1">
    <location>
        <begin position="1709"/>
        <end position="1758"/>
    </location>
</feature>
<dbReference type="InterPro" id="IPR023362">
    <property type="entry name" value="PH-BEACH_dom"/>
</dbReference>
<dbReference type="PROSITE" id="PS51783">
    <property type="entry name" value="PH_BEACH"/>
    <property type="match status" value="1"/>
</dbReference>
<reference evidence="4 5" key="1">
    <citation type="journal article" date="2021" name="MBio">
        <title>A New Model Trypanosomatid, Novymonas esmeraldas: Genomic Perception of Its 'Candidatus Pandoraea novymonadis' Endosymbiont.</title>
        <authorList>
            <person name="Zakharova A."/>
            <person name="Saura A."/>
            <person name="Butenko A."/>
            <person name="Podesvova L."/>
            <person name="Warmusova S."/>
            <person name="Kostygov A.Y."/>
            <person name="Nenarokova A."/>
            <person name="Lukes J."/>
            <person name="Opperdoes F.R."/>
            <person name="Yurchenko V."/>
        </authorList>
    </citation>
    <scope>NUCLEOTIDE SEQUENCE [LARGE SCALE GENOMIC DNA]</scope>
    <source>
        <strain evidence="4 5">E262AT.01</strain>
    </source>
</reference>
<proteinExistence type="predicted"/>
<protein>
    <submittedName>
        <fullName evidence="4">Concanavalin A-like lectin/glucanases superfamily/Beige/BEACH domain containing protein</fullName>
    </submittedName>
</protein>
<dbReference type="PROSITE" id="PS50197">
    <property type="entry name" value="BEACH"/>
    <property type="match status" value="1"/>
</dbReference>
<dbReference type="CDD" id="cd06071">
    <property type="entry name" value="Beach"/>
    <property type="match status" value="1"/>
</dbReference>
<evidence type="ECO:0000313" key="4">
    <source>
        <dbReference type="EMBL" id="KAK7198364.1"/>
    </source>
</evidence>
<dbReference type="SMART" id="SM01026">
    <property type="entry name" value="Beach"/>
    <property type="match status" value="1"/>
</dbReference>
<name>A0AAW0EYK0_9TRYP</name>
<dbReference type="InterPro" id="IPR050865">
    <property type="entry name" value="BEACH_Domain"/>
</dbReference>
<feature type="domain" description="BEACH" evidence="2">
    <location>
        <begin position="2400"/>
        <end position="2697"/>
    </location>
</feature>
<dbReference type="PANTHER" id="PTHR13743:SF123">
    <property type="entry name" value="PROTEIN FAN"/>
    <property type="match status" value="1"/>
</dbReference>
<dbReference type="InterPro" id="IPR013320">
    <property type="entry name" value="ConA-like_dom_sf"/>
</dbReference>
<evidence type="ECO:0000256" key="1">
    <source>
        <dbReference type="SAM" id="MobiDB-lite"/>
    </source>
</evidence>
<dbReference type="InterPro" id="IPR036372">
    <property type="entry name" value="BEACH_dom_sf"/>
</dbReference>
<dbReference type="InterPro" id="IPR000409">
    <property type="entry name" value="BEACH_dom"/>
</dbReference>
<dbReference type="SUPFAM" id="SSF50729">
    <property type="entry name" value="PH domain-like"/>
    <property type="match status" value="1"/>
</dbReference>
<dbReference type="Pfam" id="PF02138">
    <property type="entry name" value="Beach"/>
    <property type="match status" value="1"/>
</dbReference>
<dbReference type="SUPFAM" id="SSF81837">
    <property type="entry name" value="BEACH domain"/>
    <property type="match status" value="1"/>
</dbReference>
<feature type="domain" description="BEACH-type PH" evidence="3">
    <location>
        <begin position="2218"/>
        <end position="2386"/>
    </location>
</feature>